<keyword evidence="3" id="KW-0732">Signal</keyword>
<dbReference type="Proteomes" id="UP000318661">
    <property type="component" value="Unassembled WGS sequence"/>
</dbReference>
<dbReference type="PANTHER" id="PTHR30222:SF17">
    <property type="entry name" value="SPERMIDINE_PUTRESCINE-BINDING PERIPLASMIC PROTEIN"/>
    <property type="match status" value="1"/>
</dbReference>
<evidence type="ECO:0000313" key="8">
    <source>
        <dbReference type="Proteomes" id="UP000318661"/>
    </source>
</evidence>
<dbReference type="AlphaFoldDB" id="A0A537LCZ4"/>
<gene>
    <name evidence="6" type="ORF">E6G98_01800</name>
    <name evidence="5" type="ORF">E6G99_09455</name>
</gene>
<evidence type="ECO:0000313" key="5">
    <source>
        <dbReference type="EMBL" id="TMJ05840.1"/>
    </source>
</evidence>
<keyword evidence="2" id="KW-0813">Transport</keyword>
<evidence type="ECO:0000256" key="1">
    <source>
        <dbReference type="ARBA" id="ARBA00004418"/>
    </source>
</evidence>
<evidence type="ECO:0000256" key="2">
    <source>
        <dbReference type="ARBA" id="ARBA00022448"/>
    </source>
</evidence>
<evidence type="ECO:0000256" key="3">
    <source>
        <dbReference type="ARBA" id="ARBA00022729"/>
    </source>
</evidence>
<dbReference type="PRINTS" id="PR00909">
    <property type="entry name" value="SPERMDNBNDNG"/>
</dbReference>
<evidence type="ECO:0000256" key="4">
    <source>
        <dbReference type="ARBA" id="ARBA00022764"/>
    </source>
</evidence>
<accession>A0A537LCZ4</accession>
<dbReference type="GO" id="GO:0015846">
    <property type="term" value="P:polyamine transport"/>
    <property type="evidence" value="ECO:0007669"/>
    <property type="project" value="InterPro"/>
</dbReference>
<name>A0A537LCZ4_9BACT</name>
<keyword evidence="4" id="KW-0574">Periplasm</keyword>
<organism evidence="5 8">
    <name type="scientific">Candidatus Segetimicrobium genomatis</name>
    <dbReference type="NCBI Taxonomy" id="2569760"/>
    <lineage>
        <taxon>Bacteria</taxon>
        <taxon>Bacillati</taxon>
        <taxon>Candidatus Sysuimicrobiota</taxon>
        <taxon>Candidatus Sysuimicrobiia</taxon>
        <taxon>Candidatus Sysuimicrobiales</taxon>
        <taxon>Candidatus Segetimicrobiaceae</taxon>
        <taxon>Candidatus Segetimicrobium</taxon>
    </lineage>
</organism>
<dbReference type="PROSITE" id="PS51318">
    <property type="entry name" value="TAT"/>
    <property type="match status" value="1"/>
</dbReference>
<dbReference type="GO" id="GO:0019808">
    <property type="term" value="F:polyamine binding"/>
    <property type="evidence" value="ECO:0007669"/>
    <property type="project" value="InterPro"/>
</dbReference>
<dbReference type="InterPro" id="IPR006059">
    <property type="entry name" value="SBP"/>
</dbReference>
<dbReference type="GO" id="GO:0042597">
    <property type="term" value="C:periplasmic space"/>
    <property type="evidence" value="ECO:0007669"/>
    <property type="project" value="UniProtKB-SubCell"/>
</dbReference>
<comment type="subcellular location">
    <subcellularLocation>
        <location evidence="1">Periplasm</location>
    </subcellularLocation>
</comment>
<comment type="caution">
    <text evidence="5">The sequence shown here is derived from an EMBL/GenBank/DDBJ whole genome shotgun (WGS) entry which is preliminary data.</text>
</comment>
<evidence type="ECO:0000313" key="7">
    <source>
        <dbReference type="Proteomes" id="UP000315217"/>
    </source>
</evidence>
<dbReference type="Pfam" id="PF13416">
    <property type="entry name" value="SBP_bac_8"/>
    <property type="match status" value="1"/>
</dbReference>
<dbReference type="EMBL" id="VBAJ01000237">
    <property type="protein sequence ID" value="TMJ05840.1"/>
    <property type="molecule type" value="Genomic_DNA"/>
</dbReference>
<evidence type="ECO:0008006" key="9">
    <source>
        <dbReference type="Google" id="ProtNLM"/>
    </source>
</evidence>
<dbReference type="InterPro" id="IPR006311">
    <property type="entry name" value="TAT_signal"/>
</dbReference>
<dbReference type="Gene3D" id="3.40.190.10">
    <property type="entry name" value="Periplasmic binding protein-like II"/>
    <property type="match status" value="2"/>
</dbReference>
<dbReference type="InterPro" id="IPR001188">
    <property type="entry name" value="Sperm_putr-bd"/>
</dbReference>
<dbReference type="Proteomes" id="UP000315217">
    <property type="component" value="Unassembled WGS sequence"/>
</dbReference>
<dbReference type="EMBL" id="VBAI01000013">
    <property type="protein sequence ID" value="TMJ12933.1"/>
    <property type="molecule type" value="Genomic_DNA"/>
</dbReference>
<proteinExistence type="predicted"/>
<dbReference type="SUPFAM" id="SSF53850">
    <property type="entry name" value="Periplasmic binding protein-like II"/>
    <property type="match status" value="1"/>
</dbReference>
<dbReference type="PANTHER" id="PTHR30222">
    <property type="entry name" value="SPERMIDINE/PUTRESCINE-BINDING PERIPLASMIC PROTEIN"/>
    <property type="match status" value="1"/>
</dbReference>
<evidence type="ECO:0000313" key="6">
    <source>
        <dbReference type="EMBL" id="TMJ12933.1"/>
    </source>
</evidence>
<reference evidence="7 8" key="1">
    <citation type="journal article" date="2019" name="Nat. Microbiol.">
        <title>Mediterranean grassland soil C-N compound turnover is dependent on rainfall and depth, and is mediated by genomically divergent microorganisms.</title>
        <authorList>
            <person name="Diamond S."/>
            <person name="Andeer P.F."/>
            <person name="Li Z."/>
            <person name="Crits-Christoph A."/>
            <person name="Burstein D."/>
            <person name="Anantharaman K."/>
            <person name="Lane K.R."/>
            <person name="Thomas B.C."/>
            <person name="Pan C."/>
            <person name="Northen T.R."/>
            <person name="Banfield J.F."/>
        </authorList>
    </citation>
    <scope>NUCLEOTIDE SEQUENCE [LARGE SCALE GENOMIC DNA]</scope>
    <source>
        <strain evidence="6">NP_1</strain>
        <strain evidence="5">NP_2</strain>
    </source>
</reference>
<sequence>MKDGHTAVQSLAQELREGQLTRREFFRTCARLGIGVMAASSVLRTLGGGTASAAALPGPLNILVWDDHFDEPELKDFVATTGVKVNTSLFDENADAYAKTKLVGGRQIDVVSGDALWGPRYYQSGLVDPLDLSQFTSAKELFPVFREISFWKVGTRSIMFPWSWAPIIPYYDPRYVTPFDSYEALFDPKYRRRIVMEKTPVDIMAQMGLVSGAKKPYQMTASEVKAAKEALIRLKPNILTFVEQSNQFVQYFVNGSAWIIANAHTGLDYRVKQAGGPLVKPVYPKEGYVGFLDGEMVVKNAAHRDAAMAWLDHKNQAKYVVLNFQKQLRALANEKAMKILQQDPKYADLVHATGYDQPDVALRMILKGPPPGEGLKMYIDAFNEAIAR</sequence>
<protein>
    <recommendedName>
        <fullName evidence="9">Extracellular solute-binding protein</fullName>
    </recommendedName>
</protein>